<sequence length="84" mass="9400">MALQQIARHAGRHCSALLVTAAQAAGLIAQFQARKSPEEMGLIDQNCYVCRISWQYQPVIFSVTQNFEHPRIMRGSSSIKVKVI</sequence>
<dbReference type="EMBL" id="CP000891">
    <property type="protein sequence ID" value="ABX49203.1"/>
    <property type="molecule type" value="Genomic_DNA"/>
</dbReference>
<feature type="signal peptide" evidence="1">
    <location>
        <begin position="1"/>
        <end position="24"/>
    </location>
</feature>
<evidence type="ECO:0000313" key="3">
    <source>
        <dbReference type="Proteomes" id="UP000000770"/>
    </source>
</evidence>
<feature type="chain" id="PRO_5002739978" evidence="1">
    <location>
        <begin position="25"/>
        <end position="84"/>
    </location>
</feature>
<accession>A9KZV1</accession>
<dbReference type="Proteomes" id="UP000000770">
    <property type="component" value="Chromosome"/>
</dbReference>
<keyword evidence="1" id="KW-0732">Signal</keyword>
<evidence type="ECO:0000256" key="1">
    <source>
        <dbReference type="SAM" id="SignalP"/>
    </source>
</evidence>
<protein>
    <submittedName>
        <fullName evidence="2">Uncharacterized protein</fullName>
    </submittedName>
</protein>
<organism evidence="2 3">
    <name type="scientific">Shewanella baltica (strain OS195)</name>
    <dbReference type="NCBI Taxonomy" id="399599"/>
    <lineage>
        <taxon>Bacteria</taxon>
        <taxon>Pseudomonadati</taxon>
        <taxon>Pseudomonadota</taxon>
        <taxon>Gammaproteobacteria</taxon>
        <taxon>Alteromonadales</taxon>
        <taxon>Shewanellaceae</taxon>
        <taxon>Shewanella</taxon>
    </lineage>
</organism>
<gene>
    <name evidence="2" type="ordered locus">Sbal195_2033</name>
</gene>
<evidence type="ECO:0000313" key="2">
    <source>
        <dbReference type="EMBL" id="ABX49203.1"/>
    </source>
</evidence>
<dbReference type="HOGENOM" id="CLU_2525686_0_0_6"/>
<dbReference type="KEGG" id="sbn:Sbal195_2033"/>
<reference evidence="2 3" key="1">
    <citation type="submission" date="2007-11" db="EMBL/GenBank/DDBJ databases">
        <title>Complete sequence of chromosome of Shewanella baltica OS195.</title>
        <authorList>
            <consortium name="US DOE Joint Genome Institute"/>
            <person name="Copeland A."/>
            <person name="Lucas S."/>
            <person name="Lapidus A."/>
            <person name="Barry K."/>
            <person name="Glavina del Rio T."/>
            <person name="Dalin E."/>
            <person name="Tice H."/>
            <person name="Pitluck S."/>
            <person name="Chain P."/>
            <person name="Malfatti S."/>
            <person name="Shin M."/>
            <person name="Vergez L."/>
            <person name="Schmutz J."/>
            <person name="Larimer F."/>
            <person name="Land M."/>
            <person name="Hauser L."/>
            <person name="Kyrpides N."/>
            <person name="Kim E."/>
            <person name="Brettar I."/>
            <person name="Rodrigues J."/>
            <person name="Konstantinidis K."/>
            <person name="Klappenbach J."/>
            <person name="Hofle M."/>
            <person name="Tiedje J."/>
            <person name="Richardson P."/>
        </authorList>
    </citation>
    <scope>NUCLEOTIDE SEQUENCE [LARGE SCALE GENOMIC DNA]</scope>
    <source>
        <strain evidence="2 3">OS195</strain>
    </source>
</reference>
<dbReference type="AlphaFoldDB" id="A9KZV1"/>
<proteinExistence type="predicted"/>
<name>A9KZV1_SHEB9</name>